<dbReference type="STRING" id="7719.ENSCINP00000007491"/>
<feature type="transmembrane region" description="Helical" evidence="7">
    <location>
        <begin position="188"/>
        <end position="213"/>
    </location>
</feature>
<evidence type="ECO:0000256" key="1">
    <source>
        <dbReference type="ARBA" id="ARBA00004651"/>
    </source>
</evidence>
<feature type="domain" description="Concentrative nucleoside transporter C-terminal" evidence="9">
    <location>
        <begin position="288"/>
        <end position="513"/>
    </location>
</feature>
<dbReference type="NCBIfam" id="TIGR00804">
    <property type="entry name" value="nupC"/>
    <property type="match status" value="1"/>
</dbReference>
<comment type="subcellular location">
    <subcellularLocation>
        <location evidence="1">Cell membrane</location>
        <topology evidence="1">Multi-pass membrane protein</topology>
    </subcellularLocation>
</comment>
<keyword evidence="3" id="KW-1003">Cell membrane</keyword>
<feature type="transmembrane region" description="Helical" evidence="7">
    <location>
        <begin position="101"/>
        <end position="118"/>
    </location>
</feature>
<feature type="transmembrane region" description="Helical" evidence="7">
    <location>
        <begin position="354"/>
        <end position="373"/>
    </location>
</feature>
<dbReference type="Ensembl" id="ENSCINT00000007491.3">
    <property type="protein sequence ID" value="ENSCINP00000007491.3"/>
    <property type="gene ID" value="ENSCING00000003640.3"/>
</dbReference>
<dbReference type="EMBL" id="EAAA01000958">
    <property type="status" value="NOT_ANNOTATED_CDS"/>
    <property type="molecule type" value="Genomic_DNA"/>
</dbReference>
<feature type="transmembrane region" description="Helical" evidence="7">
    <location>
        <begin position="156"/>
        <end position="176"/>
    </location>
</feature>
<feature type="transmembrane region" description="Helical" evidence="7">
    <location>
        <begin position="124"/>
        <end position="144"/>
    </location>
</feature>
<organism evidence="11 12">
    <name type="scientific">Ciona intestinalis</name>
    <name type="common">Transparent sea squirt</name>
    <name type="synonym">Ascidia intestinalis</name>
    <dbReference type="NCBI Taxonomy" id="7719"/>
    <lineage>
        <taxon>Eukaryota</taxon>
        <taxon>Metazoa</taxon>
        <taxon>Chordata</taxon>
        <taxon>Tunicata</taxon>
        <taxon>Ascidiacea</taxon>
        <taxon>Phlebobranchia</taxon>
        <taxon>Cionidae</taxon>
        <taxon>Ciona</taxon>
    </lineage>
</organism>
<feature type="transmembrane region" description="Helical" evidence="7">
    <location>
        <begin position="385"/>
        <end position="402"/>
    </location>
</feature>
<feature type="transmembrane region" description="Helical" evidence="7">
    <location>
        <begin position="72"/>
        <end position="92"/>
    </location>
</feature>
<feature type="transmembrane region" description="Helical" evidence="7">
    <location>
        <begin position="286"/>
        <end position="308"/>
    </location>
</feature>
<feature type="transmembrane region" description="Helical" evidence="7">
    <location>
        <begin position="260"/>
        <end position="280"/>
    </location>
</feature>
<dbReference type="Pfam" id="PF07670">
    <property type="entry name" value="Gate"/>
    <property type="match status" value="1"/>
</dbReference>
<dbReference type="AlphaFoldDB" id="F6TJL2"/>
<reference evidence="11" key="4">
    <citation type="submission" date="2025-09" db="UniProtKB">
        <authorList>
            <consortium name="Ensembl"/>
        </authorList>
    </citation>
    <scope>IDENTIFICATION</scope>
</reference>
<keyword evidence="7" id="KW-0813">Transport</keyword>
<accession>F6TJL2</accession>
<comment type="similarity">
    <text evidence="2 7">Belongs to the concentrative nucleoside transporter (CNT) (TC 2.A.41) family.</text>
</comment>
<dbReference type="InParanoid" id="F6TJL2"/>
<dbReference type="HOGENOM" id="CLU_016813_3_0_1"/>
<dbReference type="PANTHER" id="PTHR10590">
    <property type="entry name" value="SODIUM/NUCLEOSIDE COTRANSPORTER"/>
    <property type="match status" value="1"/>
</dbReference>
<dbReference type="GeneTree" id="ENSGT00390000016025"/>
<keyword evidence="12" id="KW-1185">Reference proteome</keyword>
<reference evidence="11" key="3">
    <citation type="submission" date="2025-08" db="UniProtKB">
        <authorList>
            <consortium name="Ensembl"/>
        </authorList>
    </citation>
    <scope>IDENTIFICATION</scope>
</reference>
<evidence type="ECO:0000256" key="4">
    <source>
        <dbReference type="ARBA" id="ARBA00022692"/>
    </source>
</evidence>
<reference evidence="11" key="2">
    <citation type="journal article" date="2008" name="Genome Biol.">
        <title>Improved genome assembly and evidence-based global gene model set for the chordate Ciona intestinalis: new insight into intron and operon populations.</title>
        <authorList>
            <person name="Satou Y."/>
            <person name="Mineta K."/>
            <person name="Ogasawara M."/>
            <person name="Sasakura Y."/>
            <person name="Shoguchi E."/>
            <person name="Ueno K."/>
            <person name="Yamada L."/>
            <person name="Matsumoto J."/>
            <person name="Wasserscheid J."/>
            <person name="Dewar K."/>
            <person name="Wiley G.B."/>
            <person name="Macmil S.L."/>
            <person name="Roe B.A."/>
            <person name="Zeller R.W."/>
            <person name="Hastings K.E."/>
            <person name="Lemaire P."/>
            <person name="Lindquist E."/>
            <person name="Endo T."/>
            <person name="Hotta K."/>
            <person name="Inaba K."/>
        </authorList>
    </citation>
    <scope>NUCLEOTIDE SEQUENCE [LARGE SCALE GENOMIC DNA]</scope>
    <source>
        <strain evidence="11">wild type</strain>
    </source>
</reference>
<evidence type="ECO:0000256" key="5">
    <source>
        <dbReference type="ARBA" id="ARBA00022989"/>
    </source>
</evidence>
<evidence type="ECO:0000256" key="7">
    <source>
        <dbReference type="RuleBase" id="RU362018"/>
    </source>
</evidence>
<dbReference type="GO" id="GO:0005886">
    <property type="term" value="C:plasma membrane"/>
    <property type="evidence" value="ECO:0000318"/>
    <property type="project" value="GO_Central"/>
</dbReference>
<dbReference type="Pfam" id="PF01773">
    <property type="entry name" value="Nucleos_tra2_N"/>
    <property type="match status" value="1"/>
</dbReference>
<protein>
    <recommendedName>
        <fullName evidence="7">Sodium/nucleoside cotransporter</fullName>
    </recommendedName>
</protein>
<dbReference type="InterPro" id="IPR011657">
    <property type="entry name" value="CNT_C_dom"/>
</dbReference>
<evidence type="ECO:0000313" key="11">
    <source>
        <dbReference type="Ensembl" id="ENSCINP00000007491.3"/>
    </source>
</evidence>
<feature type="domain" description="Nucleoside transporter/FeoB GTPase Gate" evidence="10">
    <location>
        <begin position="185"/>
        <end position="283"/>
    </location>
</feature>
<dbReference type="InterPro" id="IPR018270">
    <property type="entry name" value="C_nuclsd_transpt_met_bac"/>
</dbReference>
<feature type="transmembrane region" description="Helical" evidence="7">
    <location>
        <begin position="493"/>
        <end position="517"/>
    </location>
</feature>
<dbReference type="PANTHER" id="PTHR10590:SF4">
    <property type="entry name" value="SOLUTE CARRIER FAMILY 28 MEMBER 3"/>
    <property type="match status" value="1"/>
</dbReference>
<dbReference type="GO" id="GO:0005415">
    <property type="term" value="F:nucleoside:sodium symporter activity"/>
    <property type="evidence" value="ECO:0000318"/>
    <property type="project" value="GO_Central"/>
</dbReference>
<dbReference type="OMA" id="LEKTEHR"/>
<name>F6TJL2_CIOIN</name>
<keyword evidence="5 7" id="KW-1133">Transmembrane helix</keyword>
<evidence type="ECO:0000313" key="12">
    <source>
        <dbReference type="Proteomes" id="UP000008144"/>
    </source>
</evidence>
<reference evidence="12" key="1">
    <citation type="journal article" date="2002" name="Science">
        <title>The draft genome of Ciona intestinalis: insights into chordate and vertebrate origins.</title>
        <authorList>
            <person name="Dehal P."/>
            <person name="Satou Y."/>
            <person name="Campbell R.K."/>
            <person name="Chapman J."/>
            <person name="Degnan B."/>
            <person name="De Tomaso A."/>
            <person name="Davidson B."/>
            <person name="Di Gregorio A."/>
            <person name="Gelpke M."/>
            <person name="Goodstein D.M."/>
            <person name="Harafuji N."/>
            <person name="Hastings K.E."/>
            <person name="Ho I."/>
            <person name="Hotta K."/>
            <person name="Huang W."/>
            <person name="Kawashima T."/>
            <person name="Lemaire P."/>
            <person name="Martinez D."/>
            <person name="Meinertzhagen I.A."/>
            <person name="Necula S."/>
            <person name="Nonaka M."/>
            <person name="Putnam N."/>
            <person name="Rash S."/>
            <person name="Saiga H."/>
            <person name="Satake M."/>
            <person name="Terry A."/>
            <person name="Yamada L."/>
            <person name="Wang H.G."/>
            <person name="Awazu S."/>
            <person name="Azumi K."/>
            <person name="Boore J."/>
            <person name="Branno M."/>
            <person name="Chin-Bow S."/>
            <person name="DeSantis R."/>
            <person name="Doyle S."/>
            <person name="Francino P."/>
            <person name="Keys D.N."/>
            <person name="Haga S."/>
            <person name="Hayashi H."/>
            <person name="Hino K."/>
            <person name="Imai K.S."/>
            <person name="Inaba K."/>
            <person name="Kano S."/>
            <person name="Kobayashi K."/>
            <person name="Kobayashi M."/>
            <person name="Lee B.I."/>
            <person name="Makabe K.W."/>
            <person name="Manohar C."/>
            <person name="Matassi G."/>
            <person name="Medina M."/>
            <person name="Mochizuki Y."/>
            <person name="Mount S."/>
            <person name="Morishita T."/>
            <person name="Miura S."/>
            <person name="Nakayama A."/>
            <person name="Nishizaka S."/>
            <person name="Nomoto H."/>
            <person name="Ohta F."/>
            <person name="Oishi K."/>
            <person name="Rigoutsos I."/>
            <person name="Sano M."/>
            <person name="Sasaki A."/>
            <person name="Sasakura Y."/>
            <person name="Shoguchi E."/>
            <person name="Shin-i T."/>
            <person name="Spagnuolo A."/>
            <person name="Stainier D."/>
            <person name="Suzuki M.M."/>
            <person name="Tassy O."/>
            <person name="Takatori N."/>
            <person name="Tokuoka M."/>
            <person name="Yagi K."/>
            <person name="Yoshizaki F."/>
            <person name="Wada S."/>
            <person name="Zhang C."/>
            <person name="Hyatt P.D."/>
            <person name="Larimer F."/>
            <person name="Detter C."/>
            <person name="Doggett N."/>
            <person name="Glavina T."/>
            <person name="Hawkins T."/>
            <person name="Richardson P."/>
            <person name="Lucas S."/>
            <person name="Kohara Y."/>
            <person name="Levine M."/>
            <person name="Satoh N."/>
            <person name="Rokhsar D.S."/>
        </authorList>
    </citation>
    <scope>NUCLEOTIDE SEQUENCE [LARGE SCALE GENOMIC DNA]</scope>
</reference>
<feature type="domain" description="Concentrative nucleoside transporter N-terminal" evidence="8">
    <location>
        <begin position="105"/>
        <end position="177"/>
    </location>
</feature>
<evidence type="ECO:0000259" key="10">
    <source>
        <dbReference type="Pfam" id="PF07670"/>
    </source>
</evidence>
<dbReference type="EMBL" id="EAAA01000959">
    <property type="status" value="NOT_ANNOTATED_CDS"/>
    <property type="molecule type" value="Genomic_DNA"/>
</dbReference>
<evidence type="ECO:0000256" key="6">
    <source>
        <dbReference type="ARBA" id="ARBA00023136"/>
    </source>
</evidence>
<evidence type="ECO:0000256" key="2">
    <source>
        <dbReference type="ARBA" id="ARBA00009033"/>
    </source>
</evidence>
<keyword evidence="4 7" id="KW-0812">Transmembrane</keyword>
<feature type="transmembrane region" description="Helical" evidence="7">
    <location>
        <begin position="458"/>
        <end position="481"/>
    </location>
</feature>
<dbReference type="InterPro" id="IPR008276">
    <property type="entry name" value="C_nuclsd_transpt"/>
</dbReference>
<dbReference type="InterPro" id="IPR011642">
    <property type="entry name" value="Gate_dom"/>
</dbReference>
<dbReference type="InterPro" id="IPR002668">
    <property type="entry name" value="CNT_N_dom"/>
</dbReference>
<evidence type="ECO:0000259" key="9">
    <source>
        <dbReference type="Pfam" id="PF07662"/>
    </source>
</evidence>
<dbReference type="Proteomes" id="UP000008144">
    <property type="component" value="Chromosome 12"/>
</dbReference>
<feature type="transmembrane region" description="Helical" evidence="7">
    <location>
        <begin position="6"/>
        <end position="23"/>
    </location>
</feature>
<dbReference type="GO" id="GO:1901642">
    <property type="term" value="P:nucleoside transmembrane transport"/>
    <property type="evidence" value="ECO:0000318"/>
    <property type="project" value="GO_Central"/>
</dbReference>
<keyword evidence="6 7" id="KW-0472">Membrane</keyword>
<evidence type="ECO:0000259" key="8">
    <source>
        <dbReference type="Pfam" id="PF01773"/>
    </source>
</evidence>
<proteinExistence type="inferred from homology"/>
<dbReference type="Pfam" id="PF07662">
    <property type="entry name" value="Nucleos_tra2_C"/>
    <property type="match status" value="1"/>
</dbReference>
<sequence>MYKVCLIGYICLCVTAYMVAALITNFQRALTLLVIWLVVVVYNMYALLRDNFGDSITHHMRPVFKSCGRNMFWIQWVFVALVVAGLATWIAIDTSKRPEQLISGAGYLVFLFGLFITSKYPSRVIWRPVFWGLFIQVCLGMIILRTQAGFDAFNWLGSLAQTFINYVDAGASFVFGKNYLDHAFAFKVLPIVIYFSAFISILYYLGAMQWLIFKIAWLMQMTLNTSATESMVAAGNIFVGQTESPLLIRPYLDDLTTSELHAVMTAGFGTIAGSVLGAYLGFGIQAVYVITACVMAAPCALAVSKLVYPETKKSKFRSHAGLLLEKTEHRNIIEAAFVGASQAIPLVLNIGGNLIAFLALLSAVNGFLSWFGGLMDCPQLSFEMICSYVFMPITFLMGISWTDCFKCAELIGSKIFLNEFYAYEALSDMLQIRDTGTVPHVDPVTGVVYWVDERSEAIVTYALCGFANVSSVGIILGGLGIMAPHRRGEMAKIVIRALIAGIFVSLLNACVAGFLYVP</sequence>
<feature type="transmembrane region" description="Helical" evidence="7">
    <location>
        <begin position="30"/>
        <end position="48"/>
    </location>
</feature>
<evidence type="ECO:0000256" key="3">
    <source>
        <dbReference type="ARBA" id="ARBA00022475"/>
    </source>
</evidence>